<dbReference type="PANTHER" id="PTHR38108:SF1">
    <property type="entry name" value="UPF0319 PROTEIN YCCT"/>
    <property type="match status" value="1"/>
</dbReference>
<evidence type="ECO:0000313" key="4">
    <source>
        <dbReference type="EMBL" id="OBX27439.1"/>
    </source>
</evidence>
<evidence type="ECO:0000256" key="3">
    <source>
        <dbReference type="SAM" id="SignalP"/>
    </source>
</evidence>
<dbReference type="RefSeq" id="WP_067767043.1">
    <property type="nucleotide sequence ID" value="NZ_LZDS01000029.1"/>
</dbReference>
<keyword evidence="5" id="KW-1185">Reference proteome</keyword>
<evidence type="ECO:0000256" key="1">
    <source>
        <dbReference type="ARBA" id="ARBA00008490"/>
    </source>
</evidence>
<evidence type="ECO:0000313" key="5">
    <source>
        <dbReference type="Proteomes" id="UP000185753"/>
    </source>
</evidence>
<sequence>MTLRFTVAAATLLMSSVGFAAVTLTVPEEIKIVAVNDQEISGGLFRSAEKYTLNAGENVISVRYTEFFQHPDNSHDILKSGVASIRTPVLVDGQEYRLALIDAPKDFDKAQNYKDQPIFGLYNKANQLLVEQQGAKQEQKAIFSNTIFRNNLDLTKKTAAPANQPAPVYTQNTSVIVPAQKAQSVVSASDQQLIQLWQKATKVERQKFMSWLAEQSN</sequence>
<comment type="similarity">
    <text evidence="1">Belongs to the UPF0319 family.</text>
</comment>
<evidence type="ECO:0008006" key="6">
    <source>
        <dbReference type="Google" id="ProtNLM"/>
    </source>
</evidence>
<feature type="signal peptide" evidence="3">
    <location>
        <begin position="1"/>
        <end position="20"/>
    </location>
</feature>
<reference evidence="5" key="1">
    <citation type="submission" date="2016-06" db="EMBL/GenBank/DDBJ databases">
        <authorList>
            <person name="Radolfova-Krizova L."/>
            <person name="Nemec A."/>
        </authorList>
    </citation>
    <scope>NUCLEOTIDE SEQUENCE [LARGE SCALE GENOMIC DNA]</scope>
    <source>
        <strain evidence="5">ANC 4275</strain>
    </source>
</reference>
<dbReference type="AlphaFoldDB" id="A0A1A7R7I8"/>
<dbReference type="Proteomes" id="UP000185753">
    <property type="component" value="Unassembled WGS sequence"/>
</dbReference>
<evidence type="ECO:0000256" key="2">
    <source>
        <dbReference type="ARBA" id="ARBA00022729"/>
    </source>
</evidence>
<dbReference type="EMBL" id="LZDS01000029">
    <property type="protein sequence ID" value="OBX27439.1"/>
    <property type="molecule type" value="Genomic_DNA"/>
</dbReference>
<organism evidence="4 5">
    <name type="scientific">Acinetobacter gandensis</name>
    <dbReference type="NCBI Taxonomy" id="1443941"/>
    <lineage>
        <taxon>Bacteria</taxon>
        <taxon>Pseudomonadati</taxon>
        <taxon>Pseudomonadota</taxon>
        <taxon>Gammaproteobacteria</taxon>
        <taxon>Moraxellales</taxon>
        <taxon>Moraxellaceae</taxon>
        <taxon>Acinetobacter</taxon>
    </lineage>
</organism>
<proteinExistence type="inferred from homology"/>
<gene>
    <name evidence="4" type="ORF">A9J31_09370</name>
</gene>
<dbReference type="Pfam" id="PF09829">
    <property type="entry name" value="DUF2057"/>
    <property type="match status" value="1"/>
</dbReference>
<comment type="caution">
    <text evidence="4">The sequence shown here is derived from an EMBL/GenBank/DDBJ whole genome shotgun (WGS) entry which is preliminary data.</text>
</comment>
<dbReference type="InterPro" id="IPR018635">
    <property type="entry name" value="UPF0319"/>
</dbReference>
<feature type="chain" id="PRO_5008510443" description="DUF2057 domain-containing protein" evidence="3">
    <location>
        <begin position="21"/>
        <end position="217"/>
    </location>
</feature>
<accession>A0A1A7R7I8</accession>
<keyword evidence="2 3" id="KW-0732">Signal</keyword>
<dbReference type="OrthoDB" id="6656812at2"/>
<dbReference type="PANTHER" id="PTHR38108">
    <property type="entry name" value="UPF0319 PROTEIN YCCT"/>
    <property type="match status" value="1"/>
</dbReference>
<protein>
    <recommendedName>
        <fullName evidence="6">DUF2057 domain-containing protein</fullName>
    </recommendedName>
</protein>
<name>A0A1A7R7I8_9GAMM</name>